<dbReference type="InterPro" id="IPR036271">
    <property type="entry name" value="Tet_transcr_reg_TetR-rel_C_sf"/>
</dbReference>
<name>A0A545AVY0_9ACTN</name>
<dbReference type="InterPro" id="IPR050109">
    <property type="entry name" value="HTH-type_TetR-like_transc_reg"/>
</dbReference>
<feature type="DNA-binding region" description="H-T-H motif" evidence="4">
    <location>
        <begin position="28"/>
        <end position="47"/>
    </location>
</feature>
<dbReference type="Proteomes" id="UP000317982">
    <property type="component" value="Unassembled WGS sequence"/>
</dbReference>
<evidence type="ECO:0000259" key="5">
    <source>
        <dbReference type="PROSITE" id="PS50977"/>
    </source>
</evidence>
<sequence>MVRADARENRQRIVDVAREAFASAGDTSLNEIAKRAGVGPGTLYRHFPTREALVLEVYRAEIEALAALAPALLDDHPPLEALRRWLDRVARYGQLKYGVAEVIHAVTTDSVEAEAYRLVTGAIRTLLDAGAATGELRPDVDDGDFLLLISFLWRIDPETGGEAQATRMLDLVMAGVLARPRTL</sequence>
<dbReference type="Pfam" id="PF21597">
    <property type="entry name" value="TetR_C_43"/>
    <property type="match status" value="1"/>
</dbReference>
<evidence type="ECO:0000256" key="3">
    <source>
        <dbReference type="ARBA" id="ARBA00023163"/>
    </source>
</evidence>
<feature type="domain" description="HTH tetR-type" evidence="5">
    <location>
        <begin position="7"/>
        <end position="65"/>
    </location>
</feature>
<reference evidence="6 7" key="1">
    <citation type="submission" date="2019-07" db="EMBL/GenBank/DDBJ databases">
        <title>Cryptosporangium phraense sp. nov., isolated from plant litter.</title>
        <authorList>
            <person name="Suriyachadkun C."/>
        </authorList>
    </citation>
    <scope>NUCLEOTIDE SEQUENCE [LARGE SCALE GENOMIC DNA]</scope>
    <source>
        <strain evidence="6 7">A-T 5661</strain>
    </source>
</reference>
<keyword evidence="7" id="KW-1185">Reference proteome</keyword>
<dbReference type="InParanoid" id="A0A545AVY0"/>
<keyword evidence="3" id="KW-0804">Transcription</keyword>
<evidence type="ECO:0000256" key="4">
    <source>
        <dbReference type="PROSITE-ProRule" id="PRU00335"/>
    </source>
</evidence>
<comment type="caution">
    <text evidence="6">The sequence shown here is derived from an EMBL/GenBank/DDBJ whole genome shotgun (WGS) entry which is preliminary data.</text>
</comment>
<evidence type="ECO:0000313" key="7">
    <source>
        <dbReference type="Proteomes" id="UP000317982"/>
    </source>
</evidence>
<dbReference type="InterPro" id="IPR009057">
    <property type="entry name" value="Homeodomain-like_sf"/>
</dbReference>
<dbReference type="InterPro" id="IPR001647">
    <property type="entry name" value="HTH_TetR"/>
</dbReference>
<keyword evidence="1" id="KW-0805">Transcription regulation</keyword>
<dbReference type="Pfam" id="PF00440">
    <property type="entry name" value="TetR_N"/>
    <property type="match status" value="1"/>
</dbReference>
<proteinExistence type="predicted"/>
<dbReference type="OrthoDB" id="9795011at2"/>
<evidence type="ECO:0000256" key="2">
    <source>
        <dbReference type="ARBA" id="ARBA00023125"/>
    </source>
</evidence>
<dbReference type="EMBL" id="VIRS01000007">
    <property type="protein sequence ID" value="TQS44755.1"/>
    <property type="molecule type" value="Genomic_DNA"/>
</dbReference>
<dbReference type="RefSeq" id="WP_142704737.1">
    <property type="nucleotide sequence ID" value="NZ_VIRS01000007.1"/>
</dbReference>
<evidence type="ECO:0000256" key="1">
    <source>
        <dbReference type="ARBA" id="ARBA00023015"/>
    </source>
</evidence>
<dbReference type="PROSITE" id="PS50977">
    <property type="entry name" value="HTH_TETR_2"/>
    <property type="match status" value="1"/>
</dbReference>
<dbReference type="PANTHER" id="PTHR30055">
    <property type="entry name" value="HTH-TYPE TRANSCRIPTIONAL REGULATOR RUTR"/>
    <property type="match status" value="1"/>
</dbReference>
<dbReference type="Gene3D" id="1.10.357.10">
    <property type="entry name" value="Tetracycline Repressor, domain 2"/>
    <property type="match status" value="1"/>
</dbReference>
<gene>
    <name evidence="6" type="ORF">FL583_12375</name>
</gene>
<dbReference type="GO" id="GO:0000976">
    <property type="term" value="F:transcription cis-regulatory region binding"/>
    <property type="evidence" value="ECO:0007669"/>
    <property type="project" value="TreeGrafter"/>
</dbReference>
<dbReference type="AlphaFoldDB" id="A0A545AVY0"/>
<dbReference type="SUPFAM" id="SSF46689">
    <property type="entry name" value="Homeodomain-like"/>
    <property type="match status" value="1"/>
</dbReference>
<dbReference type="PANTHER" id="PTHR30055:SF234">
    <property type="entry name" value="HTH-TYPE TRANSCRIPTIONAL REGULATOR BETI"/>
    <property type="match status" value="1"/>
</dbReference>
<dbReference type="SUPFAM" id="SSF48498">
    <property type="entry name" value="Tetracyclin repressor-like, C-terminal domain"/>
    <property type="match status" value="1"/>
</dbReference>
<protein>
    <submittedName>
        <fullName evidence="6">TetR/AcrR family transcriptional regulator</fullName>
    </submittedName>
</protein>
<keyword evidence="2 4" id="KW-0238">DNA-binding</keyword>
<accession>A0A545AVY0</accession>
<dbReference type="InterPro" id="IPR049445">
    <property type="entry name" value="TetR_SbtR-like_C"/>
</dbReference>
<dbReference type="GO" id="GO:0003700">
    <property type="term" value="F:DNA-binding transcription factor activity"/>
    <property type="evidence" value="ECO:0007669"/>
    <property type="project" value="TreeGrafter"/>
</dbReference>
<organism evidence="6 7">
    <name type="scientific">Cryptosporangium phraense</name>
    <dbReference type="NCBI Taxonomy" id="2593070"/>
    <lineage>
        <taxon>Bacteria</taxon>
        <taxon>Bacillati</taxon>
        <taxon>Actinomycetota</taxon>
        <taxon>Actinomycetes</taxon>
        <taxon>Cryptosporangiales</taxon>
        <taxon>Cryptosporangiaceae</taxon>
        <taxon>Cryptosporangium</taxon>
    </lineage>
</organism>
<evidence type="ECO:0000313" key="6">
    <source>
        <dbReference type="EMBL" id="TQS44755.1"/>
    </source>
</evidence>